<protein>
    <recommendedName>
        <fullName evidence="2">Bacteriophage Mu GpT domain-containing protein</fullName>
    </recommendedName>
</protein>
<evidence type="ECO:0008006" key="2">
    <source>
        <dbReference type="Google" id="ProtNLM"/>
    </source>
</evidence>
<name>X1H001_9ZZZZ</name>
<accession>X1H001</accession>
<organism evidence="1">
    <name type="scientific">marine sediment metagenome</name>
    <dbReference type="NCBI Taxonomy" id="412755"/>
    <lineage>
        <taxon>unclassified sequences</taxon>
        <taxon>metagenomes</taxon>
        <taxon>ecological metagenomes</taxon>
    </lineage>
</organism>
<feature type="non-terminal residue" evidence="1">
    <location>
        <position position="1"/>
    </location>
</feature>
<dbReference type="AlphaFoldDB" id="X1H001"/>
<dbReference type="EMBL" id="BARU01031755">
    <property type="protein sequence ID" value="GAH63461.1"/>
    <property type="molecule type" value="Genomic_DNA"/>
</dbReference>
<reference evidence="1" key="1">
    <citation type="journal article" date="2014" name="Front. Microbiol.">
        <title>High frequency of phylogenetically diverse reductive dehalogenase-homologous genes in deep subseafloor sedimentary metagenomes.</title>
        <authorList>
            <person name="Kawai M."/>
            <person name="Futagami T."/>
            <person name="Toyoda A."/>
            <person name="Takaki Y."/>
            <person name="Nishi S."/>
            <person name="Hori S."/>
            <person name="Arai W."/>
            <person name="Tsubouchi T."/>
            <person name="Morono Y."/>
            <person name="Uchiyama I."/>
            <person name="Ito T."/>
            <person name="Fujiyama A."/>
            <person name="Inagaki F."/>
            <person name="Takami H."/>
        </authorList>
    </citation>
    <scope>NUCLEOTIDE SEQUENCE</scope>
    <source>
        <strain evidence="1">Expedition CK06-06</strain>
    </source>
</reference>
<proteinExistence type="predicted"/>
<feature type="non-terminal residue" evidence="1">
    <location>
        <position position="262"/>
    </location>
</feature>
<sequence>YDQSVMKNYARLEKMAKPTKYIRHIGFGDGKFLYPGSHFDESKYKKQWTHNRITLSAQKIRGCVAVFDDDLEENIEGPAFKTHLVQIITKQIANELEFAYWMADTANYQGTAGAGGTAWCPDDIESLWDGWRYQITHSQVGQTYYNSVCGAAHIKQACYTGSGADWTIAGDIAEQNTVAPYNWEFKYAQMIKNMPAKYKSAFGLQNMVFLNSDLVTADYINALSARATALGDAVFTGKVPPAYGRVPIVDVPLMPTNLGADG</sequence>
<gene>
    <name evidence="1" type="ORF">S03H2_50181</name>
</gene>
<comment type="caution">
    <text evidence="1">The sequence shown here is derived from an EMBL/GenBank/DDBJ whole genome shotgun (WGS) entry which is preliminary data.</text>
</comment>
<evidence type="ECO:0000313" key="1">
    <source>
        <dbReference type="EMBL" id="GAH63461.1"/>
    </source>
</evidence>